<dbReference type="Proteomes" id="UP000215902">
    <property type="component" value="Unassembled WGS sequence"/>
</dbReference>
<feature type="compositionally biased region" description="Low complexity" evidence="1">
    <location>
        <begin position="301"/>
        <end position="317"/>
    </location>
</feature>
<keyword evidence="4" id="KW-1185">Reference proteome</keyword>
<dbReference type="InterPro" id="IPR001251">
    <property type="entry name" value="CRAL-TRIO_dom"/>
</dbReference>
<organism evidence="3 4">
    <name type="scientific">Macrostomum lignano</name>
    <dbReference type="NCBI Taxonomy" id="282301"/>
    <lineage>
        <taxon>Eukaryota</taxon>
        <taxon>Metazoa</taxon>
        <taxon>Spiralia</taxon>
        <taxon>Lophotrochozoa</taxon>
        <taxon>Platyhelminthes</taxon>
        <taxon>Rhabditophora</taxon>
        <taxon>Macrostomorpha</taxon>
        <taxon>Macrostomida</taxon>
        <taxon>Macrostomidae</taxon>
        <taxon>Macrostomum</taxon>
    </lineage>
</organism>
<dbReference type="OrthoDB" id="75724at2759"/>
<dbReference type="Pfam" id="PF03765">
    <property type="entry name" value="CRAL_TRIO_N"/>
    <property type="match status" value="1"/>
</dbReference>
<dbReference type="AlphaFoldDB" id="A0A267EHN2"/>
<gene>
    <name evidence="3" type="ORF">BOX15_Mlig027418g1</name>
</gene>
<dbReference type="Gene3D" id="3.40.525.10">
    <property type="entry name" value="CRAL-TRIO lipid binding domain"/>
    <property type="match status" value="1"/>
</dbReference>
<dbReference type="InterPro" id="IPR036865">
    <property type="entry name" value="CRAL-TRIO_dom_sf"/>
</dbReference>
<dbReference type="CDD" id="cd00170">
    <property type="entry name" value="SEC14"/>
    <property type="match status" value="1"/>
</dbReference>
<proteinExistence type="predicted"/>
<dbReference type="SUPFAM" id="SSF46938">
    <property type="entry name" value="CRAL/TRIO N-terminal domain"/>
    <property type="match status" value="1"/>
</dbReference>
<dbReference type="STRING" id="282301.A0A267EHN2"/>
<accession>A0A267EHN2</accession>
<dbReference type="PANTHER" id="PTHR45824">
    <property type="entry name" value="GH16843P"/>
    <property type="match status" value="1"/>
</dbReference>
<evidence type="ECO:0000313" key="3">
    <source>
        <dbReference type="EMBL" id="PAA61015.1"/>
    </source>
</evidence>
<dbReference type="SMART" id="SM01100">
    <property type="entry name" value="CRAL_TRIO_N"/>
    <property type="match status" value="1"/>
</dbReference>
<dbReference type="PROSITE" id="PS50191">
    <property type="entry name" value="CRAL_TRIO"/>
    <property type="match status" value="1"/>
</dbReference>
<reference evidence="3 4" key="1">
    <citation type="submission" date="2017-06" db="EMBL/GenBank/DDBJ databases">
        <title>A platform for efficient transgenesis in Macrostomum lignano, a flatworm model organism for stem cell research.</title>
        <authorList>
            <person name="Berezikov E."/>
        </authorList>
    </citation>
    <scope>NUCLEOTIDE SEQUENCE [LARGE SCALE GENOMIC DNA]</scope>
    <source>
        <strain evidence="3">DV1</strain>
        <tissue evidence="3">Whole organism</tissue>
    </source>
</reference>
<dbReference type="GO" id="GO:0008526">
    <property type="term" value="F:phosphatidylinositol transfer activity"/>
    <property type="evidence" value="ECO:0007669"/>
    <property type="project" value="TreeGrafter"/>
</dbReference>
<dbReference type="EMBL" id="NIVC01002079">
    <property type="protein sequence ID" value="PAA61015.1"/>
    <property type="molecule type" value="Genomic_DNA"/>
</dbReference>
<dbReference type="PANTHER" id="PTHR45824:SF29">
    <property type="entry name" value="GH16843P"/>
    <property type="match status" value="1"/>
</dbReference>
<evidence type="ECO:0000259" key="2">
    <source>
        <dbReference type="PROSITE" id="PS50191"/>
    </source>
</evidence>
<dbReference type="Pfam" id="PF00650">
    <property type="entry name" value="CRAL_TRIO"/>
    <property type="match status" value="1"/>
</dbReference>
<protein>
    <recommendedName>
        <fullName evidence="2">CRAL-TRIO domain-containing protein</fullName>
    </recommendedName>
</protein>
<dbReference type="InterPro" id="IPR052578">
    <property type="entry name" value="PI_Transfer_CRAL-TRIO"/>
</dbReference>
<name>A0A267EHN2_9PLAT</name>
<evidence type="ECO:0000313" key="4">
    <source>
        <dbReference type="Proteomes" id="UP000215902"/>
    </source>
</evidence>
<sequence>MSNHDQLLKELRIRIANEEPLPDENYIQEDETLLRFLKAREWNIDAAEKQLRDAIAWRRSYRPLTADCRWCQQQPGCHSMRQVGFDEFGRPVIYSCFAQASASSNGVEESIAHCTYLIENAKRTMRPGVTTWIFVIDCTGISLPACNPRLGYSVTQVFSNFYPERLGKVFCVNHSGLFHGVWCAIQRFLHPATAAKMKMLRGKSKIRDTFEAWFPADLADWLLEEMRLNRSRKHLPRQRQFWRGSAPGEAPDEHDPRGCAEYVTKYVEAAHPSGHLPHPNIVAHREGRLQQPVAAPPPMPSSSSAASLQSAASGAAADFDDEEQLELNGAAAAAALEIPEEFAIPEGAEVMTN</sequence>
<comment type="caution">
    <text evidence="3">The sequence shown here is derived from an EMBL/GenBank/DDBJ whole genome shotgun (WGS) entry which is preliminary data.</text>
</comment>
<feature type="region of interest" description="Disordered" evidence="1">
    <location>
        <begin position="291"/>
        <end position="318"/>
    </location>
</feature>
<dbReference type="SMART" id="SM00516">
    <property type="entry name" value="SEC14"/>
    <property type="match status" value="1"/>
</dbReference>
<dbReference type="InterPro" id="IPR036273">
    <property type="entry name" value="CRAL/TRIO_N_dom_sf"/>
</dbReference>
<evidence type="ECO:0000256" key="1">
    <source>
        <dbReference type="SAM" id="MobiDB-lite"/>
    </source>
</evidence>
<dbReference type="SUPFAM" id="SSF52087">
    <property type="entry name" value="CRAL/TRIO domain"/>
    <property type="match status" value="1"/>
</dbReference>
<dbReference type="InterPro" id="IPR011074">
    <property type="entry name" value="CRAL/TRIO_N_dom"/>
</dbReference>
<feature type="domain" description="CRAL-TRIO" evidence="2">
    <location>
        <begin position="83"/>
        <end position="236"/>
    </location>
</feature>